<sequence>YVYGQDWCVAPEDAHCVQIETGAWGCVFPSNGYHGMKKKKAAHAESCTEVSVEGDATYCIQGAVCGDEGDACPTAGTEASSSCRTNLLSYVDGRDWCVAPEDAKCVQIKTGAWGCVYPSQGPQKRTHIRSARGHSA</sequence>
<proteinExistence type="predicted"/>
<gene>
    <name evidence="1" type="ORF">ACHHYP_14989</name>
</gene>
<keyword evidence="2" id="KW-1185">Reference proteome</keyword>
<name>A0A1V9YBT4_ACHHY</name>
<evidence type="ECO:0000313" key="2">
    <source>
        <dbReference type="Proteomes" id="UP000243579"/>
    </source>
</evidence>
<accession>A0A1V9YBT4</accession>
<dbReference type="AlphaFoldDB" id="A0A1V9YBT4"/>
<dbReference type="OrthoDB" id="74361at2759"/>
<dbReference type="EMBL" id="JNBR01002273">
    <property type="protein sequence ID" value="OQR83190.1"/>
    <property type="molecule type" value="Genomic_DNA"/>
</dbReference>
<protein>
    <submittedName>
        <fullName evidence="1">Uncharacterized protein</fullName>
    </submittedName>
</protein>
<evidence type="ECO:0000313" key="1">
    <source>
        <dbReference type="EMBL" id="OQR83190.1"/>
    </source>
</evidence>
<feature type="non-terminal residue" evidence="1">
    <location>
        <position position="1"/>
    </location>
</feature>
<reference evidence="1 2" key="1">
    <citation type="journal article" date="2014" name="Genome Biol. Evol.">
        <title>The secreted proteins of Achlya hypogyna and Thraustotheca clavata identify the ancestral oomycete secretome and reveal gene acquisitions by horizontal gene transfer.</title>
        <authorList>
            <person name="Misner I."/>
            <person name="Blouin N."/>
            <person name="Leonard G."/>
            <person name="Richards T.A."/>
            <person name="Lane C.E."/>
        </authorList>
    </citation>
    <scope>NUCLEOTIDE SEQUENCE [LARGE SCALE GENOMIC DNA]</scope>
    <source>
        <strain evidence="1 2">ATCC 48635</strain>
    </source>
</reference>
<comment type="caution">
    <text evidence="1">The sequence shown here is derived from an EMBL/GenBank/DDBJ whole genome shotgun (WGS) entry which is preliminary data.</text>
</comment>
<organism evidence="1 2">
    <name type="scientific">Achlya hypogyna</name>
    <name type="common">Oomycete</name>
    <name type="synonym">Protoachlya hypogyna</name>
    <dbReference type="NCBI Taxonomy" id="1202772"/>
    <lineage>
        <taxon>Eukaryota</taxon>
        <taxon>Sar</taxon>
        <taxon>Stramenopiles</taxon>
        <taxon>Oomycota</taxon>
        <taxon>Saprolegniomycetes</taxon>
        <taxon>Saprolegniales</taxon>
        <taxon>Achlyaceae</taxon>
        <taxon>Achlya</taxon>
    </lineage>
</organism>
<dbReference type="Proteomes" id="UP000243579">
    <property type="component" value="Unassembled WGS sequence"/>
</dbReference>